<evidence type="ECO:0000256" key="1">
    <source>
        <dbReference type="SAM" id="Phobius"/>
    </source>
</evidence>
<evidence type="ECO:0000313" key="2">
    <source>
        <dbReference type="EMBL" id="MCR2745825.1"/>
    </source>
</evidence>
<keyword evidence="1" id="KW-0812">Transmembrane</keyword>
<keyword evidence="1" id="KW-0472">Membrane</keyword>
<reference evidence="2" key="1">
    <citation type="submission" date="2022-07" db="EMBL/GenBank/DDBJ databases">
        <authorList>
            <person name="Xamxidin M."/>
        </authorList>
    </citation>
    <scope>NUCLEOTIDE SEQUENCE</scope>
    <source>
        <strain evidence="2">YS8-69</strain>
    </source>
</reference>
<keyword evidence="3" id="KW-1185">Reference proteome</keyword>
<dbReference type="Proteomes" id="UP001165267">
    <property type="component" value="Unassembled WGS sequence"/>
</dbReference>
<proteinExistence type="predicted"/>
<name>A0ABT1XEW6_9BURK</name>
<organism evidence="2 3">
    <name type="scientific">Limnobacter parvus</name>
    <dbReference type="NCBI Taxonomy" id="2939690"/>
    <lineage>
        <taxon>Bacteria</taxon>
        <taxon>Pseudomonadati</taxon>
        <taxon>Pseudomonadota</taxon>
        <taxon>Betaproteobacteria</taxon>
        <taxon>Burkholderiales</taxon>
        <taxon>Burkholderiaceae</taxon>
        <taxon>Limnobacter</taxon>
    </lineage>
</organism>
<comment type="caution">
    <text evidence="2">The sequence shown here is derived from an EMBL/GenBank/DDBJ whole genome shotgun (WGS) entry which is preliminary data.</text>
</comment>
<protein>
    <recommendedName>
        <fullName evidence="4">Pilus assembly protein PilW</fullName>
    </recommendedName>
</protein>
<dbReference type="RefSeq" id="WP_257511056.1">
    <property type="nucleotide sequence ID" value="NZ_JANKHG010000014.1"/>
</dbReference>
<sequence>MQIKQRQQAGFSLVNMMLATALMALAVGGAMNTYSFLLSRQAGATQDETYNKAVRMGEIVAARISRGGAYAEDRNQKTTLYGGMKICTLNAQLNTCGPYNPAVNRSCLALPTKVGYGALATFEMKGIRLANGQLQQTSSNGLDDQGMKNFDLQGFCIANDWISLHSRNDVVVNSFSLCRFDAQSSNDLQRNYRTNCPTILKNNKNDKTFWMMLIELEKTGIQSDSIMYSRIIPLLNATEVKTL</sequence>
<gene>
    <name evidence="2" type="ORF">NSP04_04110</name>
</gene>
<dbReference type="EMBL" id="JANKHG010000014">
    <property type="protein sequence ID" value="MCR2745825.1"/>
    <property type="molecule type" value="Genomic_DNA"/>
</dbReference>
<evidence type="ECO:0008006" key="4">
    <source>
        <dbReference type="Google" id="ProtNLM"/>
    </source>
</evidence>
<evidence type="ECO:0000313" key="3">
    <source>
        <dbReference type="Proteomes" id="UP001165267"/>
    </source>
</evidence>
<feature type="transmembrane region" description="Helical" evidence="1">
    <location>
        <begin position="12"/>
        <end position="31"/>
    </location>
</feature>
<accession>A0ABT1XEW6</accession>
<keyword evidence="1" id="KW-1133">Transmembrane helix</keyword>